<dbReference type="OrthoDB" id="9777306at2"/>
<keyword evidence="2" id="KW-1185">Reference proteome</keyword>
<dbReference type="InterPro" id="IPR017850">
    <property type="entry name" value="Alkaline_phosphatase_core_sf"/>
</dbReference>
<proteinExistence type="predicted"/>
<dbReference type="Gene3D" id="3.30.1120.10">
    <property type="match status" value="1"/>
</dbReference>
<dbReference type="SUPFAM" id="SSF53649">
    <property type="entry name" value="Alkaline phosphatase-like"/>
    <property type="match status" value="1"/>
</dbReference>
<accession>A0A2S1R7Z0</accession>
<evidence type="ECO:0008006" key="3">
    <source>
        <dbReference type="Google" id="ProtNLM"/>
    </source>
</evidence>
<name>A0A2S1R7Z0_9ACTN</name>
<evidence type="ECO:0000313" key="1">
    <source>
        <dbReference type="EMBL" id="AWH92416.1"/>
    </source>
</evidence>
<dbReference type="KEGG" id="dlu:A6035_09840"/>
<sequence length="76" mass="8681">MDGAPVRRGNRWQLFNPAEDPRELVDLADRYPGKVAQLEGQWRAYAEYVGYIRSDGTSAAAELGIDRFFEFRLADD</sequence>
<protein>
    <recommendedName>
        <fullName evidence="3">Arylsulfatase</fullName>
    </recommendedName>
</protein>
<dbReference type="RefSeq" id="WP_108847656.1">
    <property type="nucleotide sequence ID" value="NZ_CP015449.1"/>
</dbReference>
<dbReference type="AlphaFoldDB" id="A0A2S1R7Z0"/>
<dbReference type="EMBL" id="CP015449">
    <property type="protein sequence ID" value="AWH92416.1"/>
    <property type="molecule type" value="Genomic_DNA"/>
</dbReference>
<gene>
    <name evidence="1" type="ORF">A6035_09840</name>
</gene>
<organism evidence="1 2">
    <name type="scientific">Dietzia lutea</name>
    <dbReference type="NCBI Taxonomy" id="546160"/>
    <lineage>
        <taxon>Bacteria</taxon>
        <taxon>Bacillati</taxon>
        <taxon>Actinomycetota</taxon>
        <taxon>Actinomycetes</taxon>
        <taxon>Mycobacteriales</taxon>
        <taxon>Dietziaceae</taxon>
        <taxon>Dietzia</taxon>
    </lineage>
</organism>
<evidence type="ECO:0000313" key="2">
    <source>
        <dbReference type="Proteomes" id="UP000244928"/>
    </source>
</evidence>
<reference evidence="1 2" key="1">
    <citation type="submission" date="2016-04" db="EMBL/GenBank/DDBJ databases">
        <title>Complete genome sequence of Dietzia lutea YIM 80766T, a strain isolated from desert soil in Egypt.</title>
        <authorList>
            <person name="Zhao J."/>
            <person name="Hu B."/>
            <person name="Geng S."/>
            <person name="Nie Y."/>
            <person name="Tang Y."/>
        </authorList>
    </citation>
    <scope>NUCLEOTIDE SEQUENCE [LARGE SCALE GENOMIC DNA]</scope>
    <source>
        <strain evidence="1 2">YIM 80766</strain>
    </source>
</reference>
<dbReference type="Proteomes" id="UP000244928">
    <property type="component" value="Chromosome"/>
</dbReference>